<feature type="chain" id="PRO_5012269701" evidence="2">
    <location>
        <begin position="24"/>
        <end position="199"/>
    </location>
</feature>
<dbReference type="PANTHER" id="PTHR43048">
    <property type="entry name" value="METHYLMALONYL-COA EPIMERASE"/>
    <property type="match status" value="1"/>
</dbReference>
<dbReference type="Proteomes" id="UP000219182">
    <property type="component" value="Unassembled WGS sequence"/>
</dbReference>
<dbReference type="SUPFAM" id="SSF54593">
    <property type="entry name" value="Glyoxalase/Bleomycin resistance protein/Dihydroxybiphenyl dioxygenase"/>
    <property type="match status" value="1"/>
</dbReference>
<dbReference type="PANTHER" id="PTHR43048:SF6">
    <property type="entry name" value="BLR8189 PROTEIN"/>
    <property type="match status" value="1"/>
</dbReference>
<dbReference type="Gene3D" id="3.10.180.10">
    <property type="entry name" value="2,3-Dihydroxybiphenyl 1,2-Dioxygenase, domain 1"/>
    <property type="match status" value="1"/>
</dbReference>
<evidence type="ECO:0000313" key="5">
    <source>
        <dbReference type="Proteomes" id="UP000219182"/>
    </source>
</evidence>
<proteinExistence type="predicted"/>
<dbReference type="AlphaFoldDB" id="A0A2A6FEA7"/>
<sequence length="199" mass="21451">MKYAIRNTMLVAALLGSMSAASADTIPGMRGHDHTGITVPDMKQAVDFFTEVVGCKKAMSFGPFADDKGTFMQDLLGVDPKAVIEEITLVRCGYGSNIELFKYTAPDQKDATPKNSDIGGYHIAFYVDDVAAAKAYLDAKGVKTRMGPLPVKEGPAAGQTILYFQAPWGLQLEAISYPDGMAYEKGAETVLWSPKSPEK</sequence>
<dbReference type="InterPro" id="IPR037523">
    <property type="entry name" value="VOC_core"/>
</dbReference>
<feature type="signal peptide" evidence="2">
    <location>
        <begin position="1"/>
        <end position="23"/>
    </location>
</feature>
<name>A0A2A6FEA7_9HYPH</name>
<dbReference type="GO" id="GO:0046491">
    <property type="term" value="P:L-methylmalonyl-CoA metabolic process"/>
    <property type="evidence" value="ECO:0007669"/>
    <property type="project" value="TreeGrafter"/>
</dbReference>
<evidence type="ECO:0000256" key="1">
    <source>
        <dbReference type="ARBA" id="ARBA00022723"/>
    </source>
</evidence>
<organism evidence="4 5">
    <name type="scientific">Mesorhizobium sanjuanii</name>
    <dbReference type="NCBI Taxonomy" id="2037900"/>
    <lineage>
        <taxon>Bacteria</taxon>
        <taxon>Pseudomonadati</taxon>
        <taxon>Pseudomonadota</taxon>
        <taxon>Alphaproteobacteria</taxon>
        <taxon>Hyphomicrobiales</taxon>
        <taxon>Phyllobacteriaceae</taxon>
        <taxon>Mesorhizobium</taxon>
    </lineage>
</organism>
<evidence type="ECO:0000256" key="2">
    <source>
        <dbReference type="SAM" id="SignalP"/>
    </source>
</evidence>
<dbReference type="InterPro" id="IPR029068">
    <property type="entry name" value="Glyas_Bleomycin-R_OHBP_Dase"/>
</dbReference>
<dbReference type="PROSITE" id="PS51819">
    <property type="entry name" value="VOC"/>
    <property type="match status" value="1"/>
</dbReference>
<dbReference type="RefSeq" id="WP_097574799.1">
    <property type="nucleotide sequence ID" value="NZ_NWQG01000098.1"/>
</dbReference>
<dbReference type="GO" id="GO:0004493">
    <property type="term" value="F:methylmalonyl-CoA epimerase activity"/>
    <property type="evidence" value="ECO:0007669"/>
    <property type="project" value="TreeGrafter"/>
</dbReference>
<keyword evidence="1" id="KW-0479">Metal-binding</keyword>
<keyword evidence="5" id="KW-1185">Reference proteome</keyword>
<reference evidence="4 5" key="1">
    <citation type="submission" date="2017-09" db="EMBL/GenBank/DDBJ databases">
        <title>Mesorhizobum sanjuanii sp. nov. isolated from nodules of Lotus tenuis in saline-alkaline lowlands of Flooding Pampa.</title>
        <authorList>
            <person name="Sannazzaro A.I."/>
            <person name="Torres Tejerizo G.A."/>
            <person name="Fontana F."/>
            <person name="Cumpa Velazquez L.M."/>
            <person name="Hansen L."/>
            <person name="Pistorio M."/>
            <person name="Estrella M.J."/>
        </authorList>
    </citation>
    <scope>NUCLEOTIDE SEQUENCE [LARGE SCALE GENOMIC DNA]</scope>
    <source>
        <strain evidence="4 5">BSA136</strain>
    </source>
</reference>
<dbReference type="Pfam" id="PF13669">
    <property type="entry name" value="Glyoxalase_4"/>
    <property type="match status" value="1"/>
</dbReference>
<feature type="domain" description="VOC" evidence="3">
    <location>
        <begin position="31"/>
        <end position="177"/>
    </location>
</feature>
<evidence type="ECO:0000313" key="4">
    <source>
        <dbReference type="EMBL" id="PDQ20055.1"/>
    </source>
</evidence>
<dbReference type="EMBL" id="NWQG01000098">
    <property type="protein sequence ID" value="PDQ20055.1"/>
    <property type="molecule type" value="Genomic_DNA"/>
</dbReference>
<accession>A0A2A6FEA7</accession>
<dbReference type="InterPro" id="IPR051785">
    <property type="entry name" value="MMCE/EMCE_epimerase"/>
</dbReference>
<comment type="caution">
    <text evidence="4">The sequence shown here is derived from an EMBL/GenBank/DDBJ whole genome shotgun (WGS) entry which is preliminary data.</text>
</comment>
<keyword evidence="2" id="KW-0732">Signal</keyword>
<dbReference type="GO" id="GO:0046872">
    <property type="term" value="F:metal ion binding"/>
    <property type="evidence" value="ECO:0007669"/>
    <property type="project" value="UniProtKB-KW"/>
</dbReference>
<gene>
    <name evidence="4" type="ORF">CN311_16360</name>
</gene>
<protein>
    <submittedName>
        <fullName evidence="4">Glyoxalase</fullName>
    </submittedName>
</protein>
<evidence type="ECO:0000259" key="3">
    <source>
        <dbReference type="PROSITE" id="PS51819"/>
    </source>
</evidence>